<dbReference type="Pfam" id="PF03435">
    <property type="entry name" value="Sacchrp_dh_NADP"/>
    <property type="match status" value="1"/>
</dbReference>
<dbReference type="FunFam" id="3.40.50.720:FF:000592">
    <property type="entry name" value="Similar to saccharopine dehydrogenase"/>
    <property type="match status" value="1"/>
</dbReference>
<sequence length="425" mass="46892">MPRRQHDRQYDLVVFGATGYTGKYAVQYITTDLPTDLKWAVAGRSQSKLEKVVAECQKLNPDRAPPSIEICNLNDIDLSNLAKKTFILITTVGPYGQYGEHAFKACAENGTHYFDVTGEVPFVAKMIKKYEAAAKESGAVMLPQIGVESAPADLITYSLASFIREEYSSPTADVTLSIHNLKSSPSGGTLRTVFTLLNNFTLSDVRAAYEPYALSPVPPAKPPPSLPIFTRLTGLIQVPFLGLLTTSVAGSTDAAIVHRSWGIFAKYPALWLRGRQQNDAERSTSYGPNFSFREFMRSRNWLTGLGIHIGLLLLGLVMVTPFLRELAAKWVVQPGDGPDPETAKFDELEYRGIATADGKKKRALCRAWFMGSPYYCILLAEAARTLLEEEVELPGGIYTAACLGQPFIDRLERAGFHLETKCLEH</sequence>
<dbReference type="Proteomes" id="UP000008066">
    <property type="component" value="Unassembled WGS sequence"/>
</dbReference>
<proteinExistence type="inferred from homology"/>
<evidence type="ECO:0000256" key="1">
    <source>
        <dbReference type="ARBA" id="ARBA00038048"/>
    </source>
</evidence>
<keyword evidence="2" id="KW-0472">Membrane</keyword>
<feature type="transmembrane region" description="Helical" evidence="2">
    <location>
        <begin position="301"/>
        <end position="323"/>
    </location>
</feature>
<feature type="domain" description="Saccharopine dehydrogenase NADP binding" evidence="3">
    <location>
        <begin position="13"/>
        <end position="141"/>
    </location>
</feature>
<dbReference type="GO" id="GO:0009247">
    <property type="term" value="P:glycolipid biosynthetic process"/>
    <property type="evidence" value="ECO:0007669"/>
    <property type="project" value="TreeGrafter"/>
</dbReference>
<dbReference type="InterPro" id="IPR005097">
    <property type="entry name" value="Sacchrp_dh_NADP-bd"/>
</dbReference>
<dbReference type="PANTHER" id="PTHR12286:SF5">
    <property type="entry name" value="SACCHAROPINE DEHYDROGENASE-LIKE OXIDOREDUCTASE"/>
    <property type="match status" value="1"/>
</dbReference>
<name>G0S6A9_CHATD</name>
<evidence type="ECO:0000259" key="3">
    <source>
        <dbReference type="Pfam" id="PF03435"/>
    </source>
</evidence>
<dbReference type="InterPro" id="IPR036291">
    <property type="entry name" value="NAD(P)-bd_dom_sf"/>
</dbReference>
<dbReference type="PANTHER" id="PTHR12286">
    <property type="entry name" value="SACCHAROPINE DEHYDROGENASE-LIKE OXIDOREDUCTASE"/>
    <property type="match status" value="1"/>
</dbReference>
<dbReference type="AlphaFoldDB" id="G0S6A9"/>
<keyword evidence="2" id="KW-1133">Transmembrane helix</keyword>
<reference evidence="4 5" key="1">
    <citation type="journal article" date="2011" name="Cell">
        <title>Insight into structure and assembly of the nuclear pore complex by utilizing the genome of a eukaryotic thermophile.</title>
        <authorList>
            <person name="Amlacher S."/>
            <person name="Sarges P."/>
            <person name="Flemming D."/>
            <person name="van Noort V."/>
            <person name="Kunze R."/>
            <person name="Devos D.P."/>
            <person name="Arumugam M."/>
            <person name="Bork P."/>
            <person name="Hurt E."/>
        </authorList>
    </citation>
    <scope>NUCLEOTIDE SEQUENCE [LARGE SCALE GENOMIC DNA]</scope>
    <source>
        <strain evidence="5">DSM 1495 / CBS 144.50 / IMI 039719</strain>
    </source>
</reference>
<comment type="similarity">
    <text evidence="1">Belongs to the saccharopine dehydrogenase family.</text>
</comment>
<gene>
    <name evidence="4" type="ORF">CTHT_0026100</name>
</gene>
<keyword evidence="5" id="KW-1185">Reference proteome</keyword>
<dbReference type="eggNOG" id="KOG2733">
    <property type="taxonomic scope" value="Eukaryota"/>
</dbReference>
<dbReference type="SUPFAM" id="SSF51735">
    <property type="entry name" value="NAD(P)-binding Rossmann-fold domains"/>
    <property type="match status" value="1"/>
</dbReference>
<protein>
    <recommendedName>
        <fullName evidence="3">Saccharopine dehydrogenase NADP binding domain-containing protein</fullName>
    </recommendedName>
</protein>
<keyword evidence="2" id="KW-0812">Transmembrane</keyword>
<dbReference type="GO" id="GO:0005739">
    <property type="term" value="C:mitochondrion"/>
    <property type="evidence" value="ECO:0007669"/>
    <property type="project" value="TreeGrafter"/>
</dbReference>
<evidence type="ECO:0000313" key="4">
    <source>
        <dbReference type="EMBL" id="EGS20773.1"/>
    </source>
</evidence>
<dbReference type="EMBL" id="GL988041">
    <property type="protein sequence ID" value="EGS20773.1"/>
    <property type="molecule type" value="Genomic_DNA"/>
</dbReference>
<dbReference type="KEGG" id="cthr:CTHT_0026100"/>
<evidence type="ECO:0000256" key="2">
    <source>
        <dbReference type="SAM" id="Phobius"/>
    </source>
</evidence>
<dbReference type="OMA" id="GPYQLYG"/>
<dbReference type="GO" id="GO:0005886">
    <property type="term" value="C:plasma membrane"/>
    <property type="evidence" value="ECO:0007669"/>
    <property type="project" value="TreeGrafter"/>
</dbReference>
<dbReference type="InterPro" id="IPR051276">
    <property type="entry name" value="Saccharopine_DH-like_oxidrdct"/>
</dbReference>
<dbReference type="RefSeq" id="XP_006693069.1">
    <property type="nucleotide sequence ID" value="XM_006693006.1"/>
</dbReference>
<dbReference type="Gene3D" id="3.40.50.720">
    <property type="entry name" value="NAD(P)-binding Rossmann-like Domain"/>
    <property type="match status" value="1"/>
</dbReference>
<dbReference type="GO" id="GO:0005811">
    <property type="term" value="C:lipid droplet"/>
    <property type="evidence" value="ECO:0007669"/>
    <property type="project" value="TreeGrafter"/>
</dbReference>
<accession>G0S6A9</accession>
<dbReference type="GeneID" id="18256648"/>
<dbReference type="OrthoDB" id="10268090at2759"/>
<organism evidence="5">
    <name type="scientific">Chaetomium thermophilum (strain DSM 1495 / CBS 144.50 / IMI 039719)</name>
    <name type="common">Thermochaetoides thermophila</name>
    <dbReference type="NCBI Taxonomy" id="759272"/>
    <lineage>
        <taxon>Eukaryota</taxon>
        <taxon>Fungi</taxon>
        <taxon>Dikarya</taxon>
        <taxon>Ascomycota</taxon>
        <taxon>Pezizomycotina</taxon>
        <taxon>Sordariomycetes</taxon>
        <taxon>Sordariomycetidae</taxon>
        <taxon>Sordariales</taxon>
        <taxon>Chaetomiaceae</taxon>
        <taxon>Thermochaetoides</taxon>
    </lineage>
</organism>
<evidence type="ECO:0000313" key="5">
    <source>
        <dbReference type="Proteomes" id="UP000008066"/>
    </source>
</evidence>
<dbReference type="HOGENOM" id="CLU_031002_0_1_1"/>